<dbReference type="InterPro" id="IPR029046">
    <property type="entry name" value="LolA/LolB/LppX"/>
</dbReference>
<evidence type="ECO:0000256" key="5">
    <source>
        <dbReference type="SAM" id="MobiDB-lite"/>
    </source>
</evidence>
<reference evidence="6" key="1">
    <citation type="submission" date="2022-01" db="EMBL/GenBank/DDBJ databases">
        <title>Whole genome-based taxonomy of the Shewanellaceae.</title>
        <authorList>
            <person name="Martin-Rodriguez A.J."/>
        </authorList>
    </citation>
    <scope>NUCLEOTIDE SEQUENCE</scope>
    <source>
        <strain evidence="6">DSM 16422</strain>
    </source>
</reference>
<keyword evidence="4" id="KW-0653">Protein transport</keyword>
<dbReference type="AlphaFoldDB" id="A0A9X1ZQ49"/>
<dbReference type="Pfam" id="PF19574">
    <property type="entry name" value="LolA_3"/>
    <property type="match status" value="1"/>
</dbReference>
<name>A0A9X1ZQ49_9GAMM</name>
<dbReference type="Proteomes" id="UP001139333">
    <property type="component" value="Unassembled WGS sequence"/>
</dbReference>
<dbReference type="GO" id="GO:0015031">
    <property type="term" value="P:protein transport"/>
    <property type="evidence" value="ECO:0007669"/>
    <property type="project" value="UniProtKB-KW"/>
</dbReference>
<evidence type="ECO:0000313" key="7">
    <source>
        <dbReference type="Proteomes" id="UP001139333"/>
    </source>
</evidence>
<dbReference type="InterPro" id="IPR004564">
    <property type="entry name" value="OM_lipoprot_carrier_LolA-like"/>
</dbReference>
<keyword evidence="6" id="KW-0449">Lipoprotein</keyword>
<dbReference type="Gene3D" id="2.50.20.10">
    <property type="entry name" value="Lipoprotein localisation LolA/LolB/LppX"/>
    <property type="match status" value="1"/>
</dbReference>
<evidence type="ECO:0000313" key="6">
    <source>
        <dbReference type="EMBL" id="MCL1143515.1"/>
    </source>
</evidence>
<evidence type="ECO:0000256" key="3">
    <source>
        <dbReference type="ARBA" id="ARBA00022729"/>
    </source>
</evidence>
<dbReference type="RefSeq" id="WP_248996192.1">
    <property type="nucleotide sequence ID" value="NZ_JAKIKP010000009.1"/>
</dbReference>
<protein>
    <submittedName>
        <fullName evidence="6">Outer membrane lipoprotein carrier protein LolA</fullName>
    </submittedName>
</protein>
<organism evidence="6 7">
    <name type="scientific">Shewanella gaetbuli</name>
    <dbReference type="NCBI Taxonomy" id="220752"/>
    <lineage>
        <taxon>Bacteria</taxon>
        <taxon>Pseudomonadati</taxon>
        <taxon>Pseudomonadota</taxon>
        <taxon>Gammaproteobacteria</taxon>
        <taxon>Alteromonadales</taxon>
        <taxon>Shewanellaceae</taxon>
        <taxon>Shewanella</taxon>
    </lineage>
</organism>
<accession>A0A9X1ZQ49</accession>
<comment type="subunit">
    <text evidence="1">Monomer.</text>
</comment>
<evidence type="ECO:0000256" key="2">
    <source>
        <dbReference type="ARBA" id="ARBA00022448"/>
    </source>
</evidence>
<keyword evidence="3" id="KW-0732">Signal</keyword>
<evidence type="ECO:0000256" key="1">
    <source>
        <dbReference type="ARBA" id="ARBA00011245"/>
    </source>
</evidence>
<dbReference type="CDD" id="cd16325">
    <property type="entry name" value="LolA"/>
    <property type="match status" value="1"/>
</dbReference>
<sequence length="286" mass="31577">MSKNMIDDSSSTAAAPKLKSTPKPSKKSQFAKPIKQLIFICQWLVLGAFLLVLLSQLSSANASETAKNVTKESFVQLYSVFDYPAEQQQLASLVETVSLSNQQTQGDFSQTRYLAVLKRPLNSAGSFAFSSTQGMIWHQSSPFTTTMIMQGQRLITLDANNQIQQTLTAANSNPIAAKIPQLMQQLLTGEINALQQNFSLFYQAPTEANIWTLGLMPKDEPLQQALGKLVIQGDHQLKRIVILSPQAPQNTTGDITDIIFNNVDHGAFSPQNLNWFKLASEEQTVK</sequence>
<gene>
    <name evidence="6" type="ORF">L2672_12515</name>
</gene>
<feature type="region of interest" description="Disordered" evidence="5">
    <location>
        <begin position="1"/>
        <end position="27"/>
    </location>
</feature>
<dbReference type="SUPFAM" id="SSF89392">
    <property type="entry name" value="Prokaryotic lipoproteins and lipoprotein localization factors"/>
    <property type="match status" value="1"/>
</dbReference>
<keyword evidence="2" id="KW-0813">Transport</keyword>
<keyword evidence="7" id="KW-1185">Reference proteome</keyword>
<feature type="compositionally biased region" description="Low complexity" evidence="5">
    <location>
        <begin position="12"/>
        <end position="23"/>
    </location>
</feature>
<proteinExistence type="predicted"/>
<dbReference type="EMBL" id="JAKIKP010000009">
    <property type="protein sequence ID" value="MCL1143515.1"/>
    <property type="molecule type" value="Genomic_DNA"/>
</dbReference>
<comment type="caution">
    <text evidence="6">The sequence shown here is derived from an EMBL/GenBank/DDBJ whole genome shotgun (WGS) entry which is preliminary data.</text>
</comment>
<feature type="compositionally biased region" description="Polar residues" evidence="5">
    <location>
        <begin position="1"/>
        <end position="11"/>
    </location>
</feature>
<evidence type="ECO:0000256" key="4">
    <source>
        <dbReference type="ARBA" id="ARBA00022927"/>
    </source>
</evidence>